<reference evidence="2 3" key="1">
    <citation type="submission" date="2017-07" db="EMBL/GenBank/DDBJ databases">
        <title>Bifidobacterium novel species.</title>
        <authorList>
            <person name="Lugli G.A."/>
            <person name="Milani C."/>
            <person name="Duranti S."/>
            <person name="Mangifesta M."/>
        </authorList>
    </citation>
    <scope>NUCLEOTIDE SEQUENCE [LARGE SCALE GENOMIC DNA]</scope>
    <source>
        <strain evidence="2 3">77</strain>
    </source>
</reference>
<accession>A0A2N5J362</accession>
<organism evidence="2 3">
    <name type="scientific">Bifidobacterium parmae</name>
    <dbReference type="NCBI Taxonomy" id="361854"/>
    <lineage>
        <taxon>Bacteria</taxon>
        <taxon>Bacillati</taxon>
        <taxon>Actinomycetota</taxon>
        <taxon>Actinomycetes</taxon>
        <taxon>Bifidobacteriales</taxon>
        <taxon>Bifidobacteriaceae</taxon>
        <taxon>Bifidobacterium</taxon>
    </lineage>
</organism>
<feature type="region of interest" description="Disordered" evidence="1">
    <location>
        <begin position="216"/>
        <end position="243"/>
    </location>
</feature>
<sequence length="286" mass="31667">MGMRHRSHAVFPSAICPSASESAVRCRNLPLSVGSPPCLARNRRRAPSKRLFHASHGMLPTLNPRLASFPCQAWRSDDAQTSADVASLPCVARSRRWKPTERRKHATHWPRAMLSRLQGVASCSACWNDGRIPAPDRDGPLSPSPHRAKPVEHAARRLFNYGFFNYGGVCCRGRMRSIGRPDPSRPSGGGIVGRTDRRAVRGASCCHPRRHLVPVSRMRASSTSNRPTASKLPSSRGQSNEPWVSYARRIHSDSIRPLSRVISKGPSTVLVHCDSMQIYMVLNMEV</sequence>
<keyword evidence="3" id="KW-1185">Reference proteome</keyword>
<gene>
    <name evidence="2" type="ORF">Uis4E_1272</name>
</gene>
<evidence type="ECO:0000313" key="2">
    <source>
        <dbReference type="EMBL" id="PLS28623.1"/>
    </source>
</evidence>
<feature type="compositionally biased region" description="Polar residues" evidence="1">
    <location>
        <begin position="219"/>
        <end position="242"/>
    </location>
</feature>
<evidence type="ECO:0000256" key="1">
    <source>
        <dbReference type="SAM" id="MobiDB-lite"/>
    </source>
</evidence>
<dbReference type="AlphaFoldDB" id="A0A2N5J362"/>
<protein>
    <submittedName>
        <fullName evidence="2">Uncharacterized protein</fullName>
    </submittedName>
</protein>
<evidence type="ECO:0000313" key="3">
    <source>
        <dbReference type="Proteomes" id="UP000235034"/>
    </source>
</evidence>
<dbReference type="Proteomes" id="UP000235034">
    <property type="component" value="Unassembled WGS sequence"/>
</dbReference>
<dbReference type="EMBL" id="NMWT01000016">
    <property type="protein sequence ID" value="PLS28623.1"/>
    <property type="molecule type" value="Genomic_DNA"/>
</dbReference>
<proteinExistence type="predicted"/>
<name>A0A2N5J362_9BIFI</name>
<comment type="caution">
    <text evidence="2">The sequence shown here is derived from an EMBL/GenBank/DDBJ whole genome shotgun (WGS) entry which is preliminary data.</text>
</comment>